<proteinExistence type="predicted"/>
<feature type="domain" description="DNA binding HTH" evidence="2">
    <location>
        <begin position="55"/>
        <end position="92"/>
    </location>
</feature>
<evidence type="ECO:0000313" key="4">
    <source>
        <dbReference type="Proteomes" id="UP000254875"/>
    </source>
</evidence>
<dbReference type="OrthoDB" id="8687324at2"/>
<protein>
    <recommendedName>
        <fullName evidence="2">DNA binding HTH domain-containing protein</fullName>
    </recommendedName>
</protein>
<gene>
    <name evidence="3" type="ORF">DLM46_37030</name>
</gene>
<dbReference type="Gene3D" id="1.10.10.60">
    <property type="entry name" value="Homeodomain-like"/>
    <property type="match status" value="1"/>
</dbReference>
<evidence type="ECO:0000259" key="2">
    <source>
        <dbReference type="Pfam" id="PF02954"/>
    </source>
</evidence>
<dbReference type="InterPro" id="IPR009057">
    <property type="entry name" value="Homeodomain-like_sf"/>
</dbReference>
<dbReference type="Pfam" id="PF02954">
    <property type="entry name" value="HTH_8"/>
    <property type="match status" value="1"/>
</dbReference>
<evidence type="ECO:0000256" key="1">
    <source>
        <dbReference type="SAM" id="MobiDB-lite"/>
    </source>
</evidence>
<reference evidence="4" key="1">
    <citation type="submission" date="2018-05" db="EMBL/GenBank/DDBJ databases">
        <authorList>
            <person name="Feng T."/>
        </authorList>
    </citation>
    <scope>NUCLEOTIDE SEQUENCE [LARGE SCALE GENOMIC DNA]</scope>
    <source>
        <strain evidence="4">S27</strain>
    </source>
</reference>
<name>A0A370MW76_9BURK</name>
<dbReference type="Proteomes" id="UP000254875">
    <property type="component" value="Unassembled WGS sequence"/>
</dbReference>
<dbReference type="AlphaFoldDB" id="A0A370MW76"/>
<organism evidence="3 4">
    <name type="scientific">Paraburkholderia lacunae</name>
    <dbReference type="NCBI Taxonomy" id="2211104"/>
    <lineage>
        <taxon>Bacteria</taxon>
        <taxon>Pseudomonadati</taxon>
        <taxon>Pseudomonadota</taxon>
        <taxon>Betaproteobacteria</taxon>
        <taxon>Burkholderiales</taxon>
        <taxon>Burkholderiaceae</taxon>
        <taxon>Paraburkholderia</taxon>
    </lineage>
</organism>
<accession>A0A370MW76</accession>
<keyword evidence="4" id="KW-1185">Reference proteome</keyword>
<feature type="region of interest" description="Disordered" evidence="1">
    <location>
        <begin position="1"/>
        <end position="25"/>
    </location>
</feature>
<dbReference type="EMBL" id="QHKS01000051">
    <property type="protein sequence ID" value="RDJ97574.1"/>
    <property type="molecule type" value="Genomic_DNA"/>
</dbReference>
<dbReference type="GO" id="GO:0043565">
    <property type="term" value="F:sequence-specific DNA binding"/>
    <property type="evidence" value="ECO:0007669"/>
    <property type="project" value="InterPro"/>
</dbReference>
<dbReference type="SUPFAM" id="SSF46689">
    <property type="entry name" value="Homeodomain-like"/>
    <property type="match status" value="1"/>
</dbReference>
<dbReference type="InterPro" id="IPR002197">
    <property type="entry name" value="HTH_Fis"/>
</dbReference>
<sequence>MPTRNCWLLKRENGNEHSASAGESDCPVFPWLRDTRMADIPTAVGGTLAEQTACFERVLIEQMLQRHHGNVGAASASPGMPRKTLYHKIRQFRIPPRKPQAESE</sequence>
<comment type="caution">
    <text evidence="3">The sequence shown here is derived from an EMBL/GenBank/DDBJ whole genome shotgun (WGS) entry which is preliminary data.</text>
</comment>
<evidence type="ECO:0000313" key="3">
    <source>
        <dbReference type="EMBL" id="RDJ97574.1"/>
    </source>
</evidence>
<dbReference type="RefSeq" id="WP_115109639.1">
    <property type="nucleotide sequence ID" value="NZ_QHKS01000051.1"/>
</dbReference>